<feature type="chain" id="PRO_5035289669" description="C2H2-type domain-containing protein" evidence="7">
    <location>
        <begin position="18"/>
        <end position="106"/>
    </location>
</feature>
<evidence type="ECO:0000256" key="1">
    <source>
        <dbReference type="ARBA" id="ARBA00022723"/>
    </source>
</evidence>
<evidence type="ECO:0000256" key="4">
    <source>
        <dbReference type="ARBA" id="ARBA00022833"/>
    </source>
</evidence>
<organism evidence="9 10">
    <name type="scientific">Cercopithifilaria johnstoni</name>
    <dbReference type="NCBI Taxonomy" id="2874296"/>
    <lineage>
        <taxon>Eukaryota</taxon>
        <taxon>Metazoa</taxon>
        <taxon>Ecdysozoa</taxon>
        <taxon>Nematoda</taxon>
        <taxon>Chromadorea</taxon>
        <taxon>Rhabditida</taxon>
        <taxon>Spirurina</taxon>
        <taxon>Spiruromorpha</taxon>
        <taxon>Filarioidea</taxon>
        <taxon>Onchocercidae</taxon>
        <taxon>Cercopithifilaria</taxon>
    </lineage>
</organism>
<comment type="caution">
    <text evidence="9">The sequence shown here is derived from an EMBL/GenBank/DDBJ whole genome shotgun (WGS) entry which is preliminary data.</text>
</comment>
<dbReference type="Gene3D" id="3.30.160.60">
    <property type="entry name" value="Classic Zinc Finger"/>
    <property type="match status" value="1"/>
</dbReference>
<dbReference type="InterPro" id="IPR013087">
    <property type="entry name" value="Znf_C2H2_type"/>
</dbReference>
<proteinExistence type="predicted"/>
<evidence type="ECO:0000313" key="9">
    <source>
        <dbReference type="EMBL" id="CAG9530437.1"/>
    </source>
</evidence>
<sequence>MFLSYYLVLLVLPLCAAQITVSNDGDEAIEAAIRNDEEIKIMVNDSKTNEKRYKCEVCDKQFEYSSVLKRHKVTHTDERNYVSVRRAEKTSSDARKRTTARMLRVQ</sequence>
<keyword evidence="3 5" id="KW-0863">Zinc-finger</keyword>
<evidence type="ECO:0000259" key="8">
    <source>
        <dbReference type="PROSITE" id="PS50157"/>
    </source>
</evidence>
<keyword evidence="7" id="KW-0732">Signal</keyword>
<dbReference type="GO" id="GO:0008270">
    <property type="term" value="F:zinc ion binding"/>
    <property type="evidence" value="ECO:0007669"/>
    <property type="project" value="UniProtKB-KW"/>
</dbReference>
<dbReference type="Proteomes" id="UP000746747">
    <property type="component" value="Unassembled WGS sequence"/>
</dbReference>
<gene>
    <name evidence="9" type="ORF">CJOHNSTONI_LOCUS932</name>
</gene>
<evidence type="ECO:0000313" key="10">
    <source>
        <dbReference type="Proteomes" id="UP000746747"/>
    </source>
</evidence>
<dbReference type="AlphaFoldDB" id="A0A8J2LWY5"/>
<dbReference type="PROSITE" id="PS00028">
    <property type="entry name" value="ZINC_FINGER_C2H2_1"/>
    <property type="match status" value="1"/>
</dbReference>
<keyword evidence="2" id="KW-0677">Repeat</keyword>
<name>A0A8J2LWY5_9BILA</name>
<evidence type="ECO:0000256" key="3">
    <source>
        <dbReference type="ARBA" id="ARBA00022771"/>
    </source>
</evidence>
<dbReference type="EMBL" id="CAKAEH010000266">
    <property type="protein sequence ID" value="CAG9530437.1"/>
    <property type="molecule type" value="Genomic_DNA"/>
</dbReference>
<keyword evidence="10" id="KW-1185">Reference proteome</keyword>
<dbReference type="SMART" id="SM00355">
    <property type="entry name" value="ZnF_C2H2"/>
    <property type="match status" value="1"/>
</dbReference>
<feature type="signal peptide" evidence="7">
    <location>
        <begin position="1"/>
        <end position="17"/>
    </location>
</feature>
<feature type="domain" description="C2H2-type" evidence="8">
    <location>
        <begin position="53"/>
        <end position="80"/>
    </location>
</feature>
<dbReference type="FunFam" id="3.30.160.60:FF:000634">
    <property type="entry name" value="Zinc finger X-chromosomal protein"/>
    <property type="match status" value="1"/>
</dbReference>
<evidence type="ECO:0000256" key="5">
    <source>
        <dbReference type="PROSITE-ProRule" id="PRU00042"/>
    </source>
</evidence>
<reference evidence="9" key="1">
    <citation type="submission" date="2021-09" db="EMBL/GenBank/DDBJ databases">
        <authorList>
            <consortium name="Pathogen Informatics"/>
        </authorList>
    </citation>
    <scope>NUCLEOTIDE SEQUENCE</scope>
</reference>
<evidence type="ECO:0000256" key="7">
    <source>
        <dbReference type="SAM" id="SignalP"/>
    </source>
</evidence>
<dbReference type="InterPro" id="IPR036236">
    <property type="entry name" value="Znf_C2H2_sf"/>
</dbReference>
<feature type="compositionally biased region" description="Basic and acidic residues" evidence="6">
    <location>
        <begin position="84"/>
        <end position="96"/>
    </location>
</feature>
<protein>
    <recommendedName>
        <fullName evidence="8">C2H2-type domain-containing protein</fullName>
    </recommendedName>
</protein>
<dbReference type="OrthoDB" id="10068874at2759"/>
<keyword evidence="4" id="KW-0862">Zinc</keyword>
<evidence type="ECO:0000256" key="2">
    <source>
        <dbReference type="ARBA" id="ARBA00022737"/>
    </source>
</evidence>
<feature type="region of interest" description="Disordered" evidence="6">
    <location>
        <begin position="84"/>
        <end position="106"/>
    </location>
</feature>
<accession>A0A8J2LWY5</accession>
<dbReference type="PROSITE" id="PS50157">
    <property type="entry name" value="ZINC_FINGER_C2H2_2"/>
    <property type="match status" value="1"/>
</dbReference>
<keyword evidence="1" id="KW-0479">Metal-binding</keyword>
<evidence type="ECO:0000256" key="6">
    <source>
        <dbReference type="SAM" id="MobiDB-lite"/>
    </source>
</evidence>
<dbReference type="SUPFAM" id="SSF57667">
    <property type="entry name" value="beta-beta-alpha zinc fingers"/>
    <property type="match status" value="1"/>
</dbReference>